<dbReference type="Pfam" id="PF12796">
    <property type="entry name" value="Ank_2"/>
    <property type="match status" value="1"/>
</dbReference>
<feature type="domain" description="BTB" evidence="3">
    <location>
        <begin position="714"/>
        <end position="781"/>
    </location>
</feature>
<keyword evidence="5" id="KW-1185">Reference proteome</keyword>
<dbReference type="Gene3D" id="2.130.10.30">
    <property type="entry name" value="Regulator of chromosome condensation 1/beta-lactamase-inhibitor protein II"/>
    <property type="match status" value="1"/>
</dbReference>
<dbReference type="PANTHER" id="PTHR22872:SF2">
    <property type="entry name" value="INHIBITOR OF BRUTON TYROSINE KINASE"/>
    <property type="match status" value="1"/>
</dbReference>
<dbReference type="Proteomes" id="UP000069272">
    <property type="component" value="Chromosome 2L"/>
</dbReference>
<feature type="domain" description="BTB" evidence="3">
    <location>
        <begin position="578"/>
        <end position="647"/>
    </location>
</feature>
<evidence type="ECO:0000259" key="3">
    <source>
        <dbReference type="PROSITE" id="PS50097"/>
    </source>
</evidence>
<dbReference type="PROSITE" id="PS50097">
    <property type="entry name" value="BTB"/>
    <property type="match status" value="2"/>
</dbReference>
<dbReference type="Pfam" id="PF00415">
    <property type="entry name" value="RCC1"/>
    <property type="match status" value="1"/>
</dbReference>
<dbReference type="VEuPathDB" id="VectorBase:AALB001443"/>
<dbReference type="Gene3D" id="1.25.40.20">
    <property type="entry name" value="Ankyrin repeat-containing domain"/>
    <property type="match status" value="1"/>
</dbReference>
<feature type="compositionally biased region" description="Polar residues" evidence="2">
    <location>
        <begin position="1112"/>
        <end position="1122"/>
    </location>
</feature>
<dbReference type="Gene3D" id="3.30.710.10">
    <property type="entry name" value="Potassium Channel Kv1.1, Chain A"/>
    <property type="match status" value="2"/>
</dbReference>
<dbReference type="PROSITE" id="PS50012">
    <property type="entry name" value="RCC1_3"/>
    <property type="match status" value="3"/>
</dbReference>
<dbReference type="PROSITE" id="PS50088">
    <property type="entry name" value="ANK_REPEAT"/>
    <property type="match status" value="2"/>
</dbReference>
<protein>
    <recommendedName>
        <fullName evidence="3">BTB domain-containing protein</fullName>
    </recommendedName>
</protein>
<dbReference type="GeneID" id="118458823"/>
<sequence length="1292" mass="144889">MIYTISNYDYDCTKRCRLVSHGNAITAALTKRSVSDEQLAAYIAKTCRNFANILDEYGRSALHMAASVGRYAIVEWLINQGATISQKDAESGHTALHRAAYYGSVGAAVLLVKYGASLEVPDEDFVNPLQLCSSVTGGRHSATDLGPELMIWGQNRNYNLGIGNVQGRAQPESAEHFRKTRTTIDRVAISAYHSVFLTHGTEAEVYATGHGVGGRLGMGIENTIAHPAKVAIPAKVGDRIIDVATGKHHTLLTESSSIYSCGENTHCQLGINPPPAKQLTPKEITEKTILADKTIKRIIARDYHSIAVAEADVYVWGLNGGQFGLKRDARSETIVLPKAMPLIPEGTNLKNLAVEGGGTVKRDTTIRLIESSNAAIVVYTESKYLHIFTGFKVKTYKKPLMEKIACLSVTGGELQTSQEDVPRQTGDLRVIVCTSSRNIYIWYDDCQQFIRCVFAQSRNLEVDKILWCADSALVLLLGHLYHGTISNKLPRSARAGQFNGFTETSNRKELCETLQSRIELKRIRHLSNVIDFVCDTDGENYAALVENSRRCFAVPELVESNYDYGTLLADASEEDAVHDVVFYVEGQSFAAHRFILYHRSEFLRRLLKAKPEQKEFDLKECGLEGLTCGALKLALRYLYTNQLVARVDVVRMLKKPGDKQQPDPAEIIELCGKLKAIFDRMQLGPLARSVKSLVTEPPIDPFPKLRHDSYPELYDLTIQLQGGETLCAHKCVLVARLEYFAMMFAHSWGERKTTADLKTVPREYMDVIVPFLYDNDYGRIREQRYSENFLFSMIIICDQFFIEELKSVFETIISERIQLRNVGELLEFGFQYNCEVLKMACMQFISVNFARLLEWHLLEGLEPTVLVQVDRFYKEFFQLEAYRTITPSSDAISDEELEKFVRNFRVDLEEKMESKEKLAAVPTRSKHVSAVPKVSRLQQEKRNFEKEAMAYLQRLSFEEAATAKERKTSASSSSVAPTNGESKRSLTPERRKTDMDVVGETGAGNSTKAWQKVVTPSDAKRKSALSAALKANEVMKSEVKSVQSSSEGYSNLRTMLDKVPSSPHLQPQRTPDEGYESANGATPPNAIVSPISLGDFSLQKGKLSQKQRKRLSSTTEKALQDNQQPQLQQQSTPSPPVEAVNPWKNVNAPPVADLLKIQSSEAAGSPQPSAPTAIRKHRKCTNENHGNGNMTVDSTQHATLPTSKQQRQRLSSSRLSGGEKDFSEILADERRQKQYFEKIKSKSLIHTQIEERAIEELREFYSVDKVCDEHITIERYRPPLEGVQNFAVWQYQ</sequence>
<feature type="region of interest" description="Disordered" evidence="2">
    <location>
        <begin position="1180"/>
        <end position="1218"/>
    </location>
</feature>
<evidence type="ECO:0000313" key="4">
    <source>
        <dbReference type="EnsemblMetazoa" id="AALB001443-PA"/>
    </source>
</evidence>
<dbReference type="RefSeq" id="XP_035777600.1">
    <property type="nucleotide sequence ID" value="XM_035921707.1"/>
</dbReference>
<dbReference type="InterPro" id="IPR002110">
    <property type="entry name" value="Ankyrin_rpt"/>
</dbReference>
<dbReference type="PANTHER" id="PTHR22872">
    <property type="entry name" value="BTK-BINDING PROTEIN-RELATED"/>
    <property type="match status" value="1"/>
</dbReference>
<evidence type="ECO:0000256" key="1">
    <source>
        <dbReference type="ARBA" id="ARBA00022737"/>
    </source>
</evidence>
<feature type="compositionally biased region" description="Basic and acidic residues" evidence="2">
    <location>
        <begin position="981"/>
        <end position="995"/>
    </location>
</feature>
<dbReference type="SUPFAM" id="SSF48403">
    <property type="entry name" value="Ankyrin repeat"/>
    <property type="match status" value="1"/>
</dbReference>
<dbReference type="InterPro" id="IPR036770">
    <property type="entry name" value="Ankyrin_rpt-contain_sf"/>
</dbReference>
<dbReference type="InterPro" id="IPR000408">
    <property type="entry name" value="Reg_chr_condens"/>
</dbReference>
<dbReference type="InterPro" id="IPR011333">
    <property type="entry name" value="SKP1/BTB/POZ_sf"/>
</dbReference>
<reference evidence="4 5" key="1">
    <citation type="journal article" date="2017" name="G3 (Bethesda)">
        <title>The Physical Genome Mapping of Anopheles albimanus Corrected Scaffold Misassemblies and Identified Interarm Rearrangements in Genus Anopheles.</title>
        <authorList>
            <person name="Artemov G.N."/>
            <person name="Peery A.N."/>
            <person name="Jiang X."/>
            <person name="Tu Z."/>
            <person name="Stegniy V.N."/>
            <person name="Sharakhova M.V."/>
            <person name="Sharakhov I.V."/>
        </authorList>
    </citation>
    <scope>NUCLEOTIDE SEQUENCE [LARGE SCALE GENOMIC DNA]</scope>
    <source>
        <strain evidence="4 5">ALBI9_A</strain>
    </source>
</reference>
<feature type="region of interest" description="Disordered" evidence="2">
    <location>
        <begin position="963"/>
        <end position="1019"/>
    </location>
</feature>
<feature type="compositionally biased region" description="Polar residues" evidence="2">
    <location>
        <begin position="1183"/>
        <end position="1204"/>
    </location>
</feature>
<name>A0A182F4P9_ANOAL</name>
<dbReference type="PROSITE" id="PS50297">
    <property type="entry name" value="ANK_REP_REGION"/>
    <property type="match status" value="2"/>
</dbReference>
<dbReference type="InterPro" id="IPR000210">
    <property type="entry name" value="BTB/POZ_dom"/>
</dbReference>
<dbReference type="SMART" id="SM00248">
    <property type="entry name" value="ANK"/>
    <property type="match status" value="2"/>
</dbReference>
<feature type="region of interest" description="Disordered" evidence="2">
    <location>
        <begin position="1057"/>
        <end position="1145"/>
    </location>
</feature>
<reference evidence="4" key="2">
    <citation type="submission" date="2022-08" db="UniProtKB">
        <authorList>
            <consortium name="EnsemblMetazoa"/>
        </authorList>
    </citation>
    <scope>IDENTIFICATION</scope>
    <source>
        <strain evidence="4">STECLA/ALBI9_A</strain>
    </source>
</reference>
<dbReference type="OrthoDB" id="1893551at2759"/>
<dbReference type="Pfam" id="PF00651">
    <property type="entry name" value="BTB"/>
    <property type="match status" value="2"/>
</dbReference>
<dbReference type="SUPFAM" id="SSF50985">
    <property type="entry name" value="RCC1/BLIP-II"/>
    <property type="match status" value="1"/>
</dbReference>
<evidence type="ECO:0000313" key="5">
    <source>
        <dbReference type="Proteomes" id="UP000069272"/>
    </source>
</evidence>
<dbReference type="EnsemblMetazoa" id="AALB001443-RA">
    <property type="protein sequence ID" value="AALB001443-PA"/>
    <property type="gene ID" value="AALB001443"/>
</dbReference>
<proteinExistence type="predicted"/>
<organism evidence="4 5">
    <name type="scientific">Anopheles albimanus</name>
    <name type="common">New world malaria mosquito</name>
    <dbReference type="NCBI Taxonomy" id="7167"/>
    <lineage>
        <taxon>Eukaryota</taxon>
        <taxon>Metazoa</taxon>
        <taxon>Ecdysozoa</taxon>
        <taxon>Arthropoda</taxon>
        <taxon>Hexapoda</taxon>
        <taxon>Insecta</taxon>
        <taxon>Pterygota</taxon>
        <taxon>Neoptera</taxon>
        <taxon>Endopterygota</taxon>
        <taxon>Diptera</taxon>
        <taxon>Nematocera</taxon>
        <taxon>Culicoidea</taxon>
        <taxon>Culicidae</taxon>
        <taxon>Anophelinae</taxon>
        <taxon>Anopheles</taxon>
    </lineage>
</organism>
<dbReference type="InterPro" id="IPR051625">
    <property type="entry name" value="Signaling_Regulatory_Domain"/>
</dbReference>
<accession>A0A182F4P9</accession>
<dbReference type="KEGG" id="aali:118458823"/>
<keyword evidence="1" id="KW-0677">Repeat</keyword>
<dbReference type="VEuPathDB" id="VectorBase:AALB20_026067"/>
<dbReference type="STRING" id="7167.A0A182F4P9"/>
<dbReference type="InterPro" id="IPR009091">
    <property type="entry name" value="RCC1/BLIP-II"/>
</dbReference>
<feature type="compositionally biased region" description="Polar residues" evidence="2">
    <location>
        <begin position="969"/>
        <end position="980"/>
    </location>
</feature>
<evidence type="ECO:0000256" key="2">
    <source>
        <dbReference type="SAM" id="MobiDB-lite"/>
    </source>
</evidence>
<dbReference type="SMART" id="SM00225">
    <property type="entry name" value="BTB"/>
    <property type="match status" value="2"/>
</dbReference>
<dbReference type="SUPFAM" id="SSF54695">
    <property type="entry name" value="POZ domain"/>
    <property type="match status" value="2"/>
</dbReference>
<feature type="compositionally biased region" description="Low complexity" evidence="2">
    <location>
        <begin position="1123"/>
        <end position="1132"/>
    </location>
</feature>